<dbReference type="Pfam" id="PF01471">
    <property type="entry name" value="PG_binding_1"/>
    <property type="match status" value="3"/>
</dbReference>
<dbReference type="SUPFAM" id="SSF47090">
    <property type="entry name" value="PGBD-like"/>
    <property type="match status" value="3"/>
</dbReference>
<dbReference type="Gene3D" id="3.10.350.10">
    <property type="entry name" value="LysM domain"/>
    <property type="match status" value="1"/>
</dbReference>
<feature type="compositionally biased region" description="Polar residues" evidence="1">
    <location>
        <begin position="460"/>
        <end position="476"/>
    </location>
</feature>
<dbReference type="InterPro" id="IPR052905">
    <property type="entry name" value="LD-transpeptidase_YkuD-like"/>
</dbReference>
<feature type="region of interest" description="Disordered" evidence="1">
    <location>
        <begin position="452"/>
        <end position="476"/>
    </location>
</feature>
<organism evidence="3 4">
    <name type="scientific">Halonatronomonas betaini</name>
    <dbReference type="NCBI Taxonomy" id="2778430"/>
    <lineage>
        <taxon>Bacteria</taxon>
        <taxon>Bacillati</taxon>
        <taxon>Bacillota</taxon>
        <taxon>Clostridia</taxon>
        <taxon>Halanaerobiales</taxon>
        <taxon>Halarsenatibacteraceae</taxon>
        <taxon>Halonatronomonas</taxon>
    </lineage>
</organism>
<gene>
    <name evidence="3" type="ORF">I0Q91_08250</name>
</gene>
<dbReference type="InterPro" id="IPR002477">
    <property type="entry name" value="Peptidoglycan-bd-like"/>
</dbReference>
<dbReference type="RefSeq" id="WP_270453998.1">
    <property type="nucleotide sequence ID" value="NZ_JADPIE010000004.1"/>
</dbReference>
<dbReference type="AlphaFoldDB" id="A0A931F6L7"/>
<dbReference type="Pfam" id="PF01476">
    <property type="entry name" value="LysM"/>
    <property type="match status" value="1"/>
</dbReference>
<dbReference type="InterPro" id="IPR018392">
    <property type="entry name" value="LysM"/>
</dbReference>
<dbReference type="InterPro" id="IPR036779">
    <property type="entry name" value="LysM_dom_sf"/>
</dbReference>
<dbReference type="EMBL" id="JADPIE010000004">
    <property type="protein sequence ID" value="MBF8437065.1"/>
    <property type="molecule type" value="Genomic_DNA"/>
</dbReference>
<evidence type="ECO:0000256" key="1">
    <source>
        <dbReference type="SAM" id="MobiDB-lite"/>
    </source>
</evidence>
<comment type="caution">
    <text evidence="3">The sequence shown here is derived from an EMBL/GenBank/DDBJ whole genome shotgun (WGS) entry which is preliminary data.</text>
</comment>
<sequence>MILFLATLVIAQNNNLLAGEVFSPGQEDESVEELQNKLEELSFFSVSQTGLYGEETRRAVERFQAAADLRPDGIAGPETLNAIDRALNSIDISQREELKIYTHNVDVIYLQYKLSQLGYLATEPTGLFRNQTQSAVKEFQTDHGIDSDGIVGRSTWQALEEEFDQLGDATYDTDDIEEDIEDDTEEAVAEAEDQKETTEQTAEVNVDEMEIIRSGDSGEAVAELQENLIAIGLYPLSADGDFGHQTEMAVRQFQEMSGLDVDGVVGPATWEELLTDEEGEEKSSTYQVRSGDSLWTIANRFDASVNDIRAANNINGDTIRAGQSITIPGNGDSNINQQSVEALSWSQVNRLFPRNSTATVTDVQTGLSFRIKRLYGTNHADVEPLTAQDTNVMRRIYGGSWSWDRRAVVVNINGRLIAGSINGVPHGGQSINNNNFNGHFCLHFEGSRTHGNNRVDSEHQNMVNRSASQNWPLYRN</sequence>
<dbReference type="Proteomes" id="UP000621436">
    <property type="component" value="Unassembled WGS sequence"/>
</dbReference>
<dbReference type="SMART" id="SM00257">
    <property type="entry name" value="LysM"/>
    <property type="match status" value="1"/>
</dbReference>
<dbReference type="PANTHER" id="PTHR41533">
    <property type="entry name" value="L,D-TRANSPEPTIDASE HI_1667-RELATED"/>
    <property type="match status" value="1"/>
</dbReference>
<protein>
    <submittedName>
        <fullName evidence="3">Peptidoglycan-binding protein</fullName>
    </submittedName>
</protein>
<name>A0A931F6L7_9FIRM</name>
<feature type="compositionally biased region" description="Acidic residues" evidence="1">
    <location>
        <begin position="182"/>
        <end position="191"/>
    </location>
</feature>
<evidence type="ECO:0000313" key="3">
    <source>
        <dbReference type="EMBL" id="MBF8437065.1"/>
    </source>
</evidence>
<dbReference type="Gene3D" id="1.10.101.10">
    <property type="entry name" value="PGBD-like superfamily/PGBD"/>
    <property type="match status" value="3"/>
</dbReference>
<evidence type="ECO:0000313" key="4">
    <source>
        <dbReference type="Proteomes" id="UP000621436"/>
    </source>
</evidence>
<evidence type="ECO:0000259" key="2">
    <source>
        <dbReference type="PROSITE" id="PS51782"/>
    </source>
</evidence>
<dbReference type="InterPro" id="IPR036365">
    <property type="entry name" value="PGBD-like_sf"/>
</dbReference>
<feature type="domain" description="LysM" evidence="2">
    <location>
        <begin position="284"/>
        <end position="327"/>
    </location>
</feature>
<keyword evidence="4" id="KW-1185">Reference proteome</keyword>
<proteinExistence type="predicted"/>
<dbReference type="SUPFAM" id="SSF54106">
    <property type="entry name" value="LysM domain"/>
    <property type="match status" value="1"/>
</dbReference>
<reference evidence="3" key="1">
    <citation type="submission" date="2020-11" db="EMBL/GenBank/DDBJ databases">
        <title>Halonatronomonas betainensis gen. nov., sp. nov. a novel haloalkaliphilic representative of the family Halanaerobiacae capable of betaine degradation.</title>
        <authorList>
            <person name="Boltyanskaya Y."/>
            <person name="Kevbrin V."/>
            <person name="Detkova E."/>
            <person name="Grouzdev D.S."/>
            <person name="Koziaeva V."/>
            <person name="Zhilina T."/>
        </authorList>
    </citation>
    <scope>NUCLEOTIDE SEQUENCE</scope>
    <source>
        <strain evidence="3">Z-7014</strain>
    </source>
</reference>
<dbReference type="CDD" id="cd00118">
    <property type="entry name" value="LysM"/>
    <property type="match status" value="1"/>
</dbReference>
<dbReference type="PANTHER" id="PTHR41533:SF1">
    <property type="entry name" value="L,D-TRANSPEPTIDASE YCBB-RELATED"/>
    <property type="match status" value="1"/>
</dbReference>
<dbReference type="PROSITE" id="PS51782">
    <property type="entry name" value="LYSM"/>
    <property type="match status" value="1"/>
</dbReference>
<feature type="region of interest" description="Disordered" evidence="1">
    <location>
        <begin position="182"/>
        <end position="201"/>
    </location>
</feature>
<accession>A0A931F6L7</accession>
<dbReference type="InterPro" id="IPR036366">
    <property type="entry name" value="PGBDSf"/>
</dbReference>